<dbReference type="EMBL" id="DXGC01000001">
    <property type="protein sequence ID" value="HIW90053.1"/>
    <property type="molecule type" value="Genomic_DNA"/>
</dbReference>
<reference evidence="1" key="1">
    <citation type="journal article" date="2021" name="PeerJ">
        <title>Extensive microbial diversity within the chicken gut microbiome revealed by metagenomics and culture.</title>
        <authorList>
            <person name="Gilroy R."/>
            <person name="Ravi A."/>
            <person name="Getino M."/>
            <person name="Pursley I."/>
            <person name="Horton D.L."/>
            <person name="Alikhan N.F."/>
            <person name="Baker D."/>
            <person name="Gharbi K."/>
            <person name="Hall N."/>
            <person name="Watson M."/>
            <person name="Adriaenssens E.M."/>
            <person name="Foster-Nyarko E."/>
            <person name="Jarju S."/>
            <person name="Secka A."/>
            <person name="Antonio M."/>
            <person name="Oren A."/>
            <person name="Chaudhuri R.R."/>
            <person name="La Ragione R."/>
            <person name="Hildebrand F."/>
            <person name="Pallen M.J."/>
        </authorList>
    </citation>
    <scope>NUCLEOTIDE SEQUENCE</scope>
    <source>
        <strain evidence="1">CHK32-1732</strain>
    </source>
</reference>
<dbReference type="Pfam" id="PF10698">
    <property type="entry name" value="DUF2505"/>
    <property type="match status" value="1"/>
</dbReference>
<dbReference type="SUPFAM" id="SSF55961">
    <property type="entry name" value="Bet v1-like"/>
    <property type="match status" value="1"/>
</dbReference>
<name>A0A9D1RN27_9CORY</name>
<sequence length="165" mass="17939">MTTHIETSTTVNIPADKVYEALSTKAYWEFEAANIAEEPGEVAEFSADPINVALFEVLAPDALPEAVRSMVSQSLKLKRTISFEALEDGTANGEMNAEIKGAPVKFEAELTLIDEDGSTTLEAEVDIDVTIPMIGPVIEPKVADYVRDIIVNEAALVEKWINENA</sequence>
<evidence type="ECO:0000313" key="2">
    <source>
        <dbReference type="Proteomes" id="UP000824190"/>
    </source>
</evidence>
<organism evidence="1 2">
    <name type="scientific">Candidatus Corynebacterium avicola</name>
    <dbReference type="NCBI Taxonomy" id="2838527"/>
    <lineage>
        <taxon>Bacteria</taxon>
        <taxon>Bacillati</taxon>
        <taxon>Actinomycetota</taxon>
        <taxon>Actinomycetes</taxon>
        <taxon>Mycobacteriales</taxon>
        <taxon>Corynebacteriaceae</taxon>
        <taxon>Corynebacterium</taxon>
    </lineage>
</organism>
<dbReference type="InterPro" id="IPR019639">
    <property type="entry name" value="DUF2505"/>
</dbReference>
<protein>
    <submittedName>
        <fullName evidence="1">DUF2505 domain-containing protein</fullName>
    </submittedName>
</protein>
<accession>A0A9D1RN27</accession>
<gene>
    <name evidence="1" type="ORF">H9870_00050</name>
</gene>
<reference evidence="1" key="2">
    <citation type="submission" date="2021-04" db="EMBL/GenBank/DDBJ databases">
        <authorList>
            <person name="Gilroy R."/>
        </authorList>
    </citation>
    <scope>NUCLEOTIDE SEQUENCE</scope>
    <source>
        <strain evidence="1">CHK32-1732</strain>
    </source>
</reference>
<dbReference type="Proteomes" id="UP000824190">
    <property type="component" value="Unassembled WGS sequence"/>
</dbReference>
<comment type="caution">
    <text evidence="1">The sequence shown here is derived from an EMBL/GenBank/DDBJ whole genome shotgun (WGS) entry which is preliminary data.</text>
</comment>
<proteinExistence type="predicted"/>
<evidence type="ECO:0000313" key="1">
    <source>
        <dbReference type="EMBL" id="HIW90053.1"/>
    </source>
</evidence>
<dbReference type="AlphaFoldDB" id="A0A9D1RN27"/>